<dbReference type="InterPro" id="IPR005330">
    <property type="entry name" value="MHYT_dom"/>
</dbReference>
<dbReference type="PROSITE" id="PS50924">
    <property type="entry name" value="MHYT"/>
    <property type="match status" value="1"/>
</dbReference>
<dbReference type="InterPro" id="IPR052155">
    <property type="entry name" value="Biofilm_reg_signaling"/>
</dbReference>
<dbReference type="PROSITE" id="PS50887">
    <property type="entry name" value="GGDEF"/>
    <property type="match status" value="1"/>
</dbReference>
<dbReference type="SMART" id="SM00267">
    <property type="entry name" value="GGDEF"/>
    <property type="match status" value="1"/>
</dbReference>
<feature type="transmembrane region" description="Helical" evidence="1">
    <location>
        <begin position="145"/>
        <end position="164"/>
    </location>
</feature>
<dbReference type="PROSITE" id="PS50883">
    <property type="entry name" value="EAL"/>
    <property type="match status" value="1"/>
</dbReference>
<evidence type="ECO:0000313" key="6">
    <source>
        <dbReference type="Proteomes" id="UP000517753"/>
    </source>
</evidence>
<reference evidence="5 6" key="1">
    <citation type="submission" date="2020-08" db="EMBL/GenBank/DDBJ databases">
        <title>The Agave Microbiome: Exploring the role of microbial communities in plant adaptations to desert environments.</title>
        <authorList>
            <person name="Partida-Martinez L.P."/>
        </authorList>
    </citation>
    <scope>NUCLEOTIDE SEQUENCE [LARGE SCALE GENOMIC DNA]</scope>
    <source>
        <strain evidence="5 6">AS2.3</strain>
    </source>
</reference>
<dbReference type="NCBIfam" id="TIGR00254">
    <property type="entry name" value="GGDEF"/>
    <property type="match status" value="1"/>
</dbReference>
<dbReference type="InterPro" id="IPR001633">
    <property type="entry name" value="EAL_dom"/>
</dbReference>
<evidence type="ECO:0000259" key="2">
    <source>
        <dbReference type="PROSITE" id="PS50883"/>
    </source>
</evidence>
<dbReference type="Pfam" id="PF00990">
    <property type="entry name" value="GGDEF"/>
    <property type="match status" value="1"/>
</dbReference>
<dbReference type="InterPro" id="IPR029787">
    <property type="entry name" value="Nucleotide_cyclase"/>
</dbReference>
<feature type="transmembrane region" description="Helical" evidence="1">
    <location>
        <begin position="115"/>
        <end position="133"/>
    </location>
</feature>
<keyword evidence="1" id="KW-0472">Membrane</keyword>
<keyword evidence="6" id="KW-1185">Reference proteome</keyword>
<dbReference type="InterPro" id="IPR043128">
    <property type="entry name" value="Rev_trsase/Diguanyl_cyclase"/>
</dbReference>
<feature type="transmembrane region" description="Helical" evidence="1">
    <location>
        <begin position="83"/>
        <end position="103"/>
    </location>
</feature>
<protein>
    <submittedName>
        <fullName evidence="5">Diguanylate cyclase (GGDEF)-like protein</fullName>
    </submittedName>
</protein>
<evidence type="ECO:0000259" key="3">
    <source>
        <dbReference type="PROSITE" id="PS50887"/>
    </source>
</evidence>
<organism evidence="5 6">
    <name type="scientific">Sphingomonas melonis</name>
    <dbReference type="NCBI Taxonomy" id="152682"/>
    <lineage>
        <taxon>Bacteria</taxon>
        <taxon>Pseudomonadati</taxon>
        <taxon>Pseudomonadota</taxon>
        <taxon>Alphaproteobacteria</taxon>
        <taxon>Sphingomonadales</taxon>
        <taxon>Sphingomonadaceae</taxon>
        <taxon>Sphingomonas</taxon>
    </lineage>
</organism>
<dbReference type="Proteomes" id="UP000517753">
    <property type="component" value="Unassembled WGS sequence"/>
</dbReference>
<feature type="transmembrane region" description="Helical" evidence="1">
    <location>
        <begin position="176"/>
        <end position="199"/>
    </location>
</feature>
<evidence type="ECO:0000313" key="5">
    <source>
        <dbReference type="EMBL" id="NYD90118.1"/>
    </source>
</evidence>
<feature type="domain" description="GGDEF" evidence="3">
    <location>
        <begin position="279"/>
        <end position="411"/>
    </location>
</feature>
<evidence type="ECO:0000259" key="4">
    <source>
        <dbReference type="PROSITE" id="PS50924"/>
    </source>
</evidence>
<evidence type="ECO:0000256" key="1">
    <source>
        <dbReference type="PROSITE-ProRule" id="PRU00244"/>
    </source>
</evidence>
<dbReference type="AlphaFoldDB" id="A0A7Y9FMY4"/>
<dbReference type="Gene3D" id="3.20.20.450">
    <property type="entry name" value="EAL domain"/>
    <property type="match status" value="1"/>
</dbReference>
<dbReference type="PANTHER" id="PTHR44757:SF2">
    <property type="entry name" value="BIOFILM ARCHITECTURE MAINTENANCE PROTEIN MBAA"/>
    <property type="match status" value="1"/>
</dbReference>
<feature type="transmembrane region" description="Helical" evidence="1">
    <location>
        <begin position="47"/>
        <end position="71"/>
    </location>
</feature>
<dbReference type="SUPFAM" id="SSF141868">
    <property type="entry name" value="EAL domain-like"/>
    <property type="match status" value="1"/>
</dbReference>
<accession>A0A7Y9FMY4</accession>
<proteinExistence type="predicted"/>
<dbReference type="RefSeq" id="WP_179508578.1">
    <property type="nucleotide sequence ID" value="NZ_JACCBY010000002.1"/>
</dbReference>
<dbReference type="InterPro" id="IPR000160">
    <property type="entry name" value="GGDEF_dom"/>
</dbReference>
<dbReference type="SUPFAM" id="SSF55073">
    <property type="entry name" value="Nucleotide cyclase"/>
    <property type="match status" value="1"/>
</dbReference>
<dbReference type="Gene3D" id="3.30.70.270">
    <property type="match status" value="1"/>
</dbReference>
<feature type="transmembrane region" description="Helical" evidence="1">
    <location>
        <begin position="211"/>
        <end position="234"/>
    </location>
</feature>
<dbReference type="GO" id="GO:0016020">
    <property type="term" value="C:membrane"/>
    <property type="evidence" value="ECO:0007669"/>
    <property type="project" value="UniProtKB-UniRule"/>
</dbReference>
<dbReference type="PANTHER" id="PTHR44757">
    <property type="entry name" value="DIGUANYLATE CYCLASE DGCP"/>
    <property type="match status" value="1"/>
</dbReference>
<dbReference type="CDD" id="cd01949">
    <property type="entry name" value="GGDEF"/>
    <property type="match status" value="1"/>
</dbReference>
<dbReference type="InterPro" id="IPR035919">
    <property type="entry name" value="EAL_sf"/>
</dbReference>
<dbReference type="Pfam" id="PF03707">
    <property type="entry name" value="MHYT"/>
    <property type="match status" value="2"/>
</dbReference>
<dbReference type="EMBL" id="JACCBY010000002">
    <property type="protein sequence ID" value="NYD90118.1"/>
    <property type="molecule type" value="Genomic_DNA"/>
</dbReference>
<keyword evidence="1" id="KW-1133">Transmembrane helix</keyword>
<feature type="domain" description="EAL" evidence="2">
    <location>
        <begin position="420"/>
        <end position="670"/>
    </location>
</feature>
<dbReference type="CDD" id="cd01948">
    <property type="entry name" value="EAL"/>
    <property type="match status" value="1"/>
</dbReference>
<sequence length="685" mass="73318">MMRVLACIGHDHDLRLVALALVVALLGSAATLQTFRRIALAPGHSRTGWIGLTSVGVGTMVWATHFVAMMAYRASAPVVLDPILTLASLLAVIVLAAPGLAIAARRPLAARFGGGAIVGVAMTIMHYVGMTAYRVDGIVRWDGRYVAASLLGAMICSGVAFVLFERRRGWRNAGAAALLALGVAVLHFTGMAALSVTVLTRGAGLSDVTMTTLAVTTAVAAMIVIGGAAVSALIDGHTQGEAYRRLRRMALHDALTDLPNRIFFNEELDRRFRVGGGYRHMAVVMLDLSRFKVVNDTYGHQAGDQLLIALAARLSDRLRPGECVARLGGDEFAAVVSYDHPAELDAFLLRLRAAFDAPFVFERFTATVDANIGVALAIHDGFDPDALLAKADLAMDRAKAAHAPEPCFYDAQMDDAVRARRELVADLRAAIEGEAFELHYQVQAAVETGEITGYEALVRWNHPTKGRIAPLVFIPLAEESGEIVPLSIWILRQACFEAALWPNRQVVSVNLSPKHLADPRLVETVAAALADSGLPAERLTLELTESAIIHDRRFALDQLQALKAMGIAIALDDFGVGYSSLDVLRSFPFDRIKLDASFVSAIEHDGQAVSILRSVAALGRTLGMAVLAEGIEQPAQLSIVTREGCAAIQGYLIGKPSRTLCDPALVRQAMLLKPRSLDAGVAAAR</sequence>
<feature type="transmembrane region" description="Helical" evidence="1">
    <location>
        <begin position="16"/>
        <end position="35"/>
    </location>
</feature>
<feature type="domain" description="MHYT" evidence="4">
    <location>
        <begin position="12"/>
        <end position="197"/>
    </location>
</feature>
<gene>
    <name evidence="5" type="ORF">HD841_001898</name>
</gene>
<dbReference type="SMART" id="SM00052">
    <property type="entry name" value="EAL"/>
    <property type="match status" value="1"/>
</dbReference>
<keyword evidence="1" id="KW-0812">Transmembrane</keyword>
<name>A0A7Y9FMY4_9SPHN</name>
<comment type="caution">
    <text evidence="5">The sequence shown here is derived from an EMBL/GenBank/DDBJ whole genome shotgun (WGS) entry which is preliminary data.</text>
</comment>
<dbReference type="Pfam" id="PF00563">
    <property type="entry name" value="EAL"/>
    <property type="match status" value="1"/>
</dbReference>